<dbReference type="EMBL" id="QXQA01000013">
    <property type="protein sequence ID" value="RIX50872.1"/>
    <property type="molecule type" value="Genomic_DNA"/>
</dbReference>
<dbReference type="Pfam" id="PF11155">
    <property type="entry name" value="DUF2935"/>
    <property type="match status" value="2"/>
</dbReference>
<dbReference type="SUPFAM" id="SSF158430">
    <property type="entry name" value="Bacillus cereus metalloprotein-like"/>
    <property type="match status" value="2"/>
</dbReference>
<evidence type="ECO:0000313" key="2">
    <source>
        <dbReference type="Proteomes" id="UP000266482"/>
    </source>
</evidence>
<organism evidence="1 2">
    <name type="scientific">Paenibacillus nanensis</name>
    <dbReference type="NCBI Taxonomy" id="393251"/>
    <lineage>
        <taxon>Bacteria</taxon>
        <taxon>Bacillati</taxon>
        <taxon>Bacillota</taxon>
        <taxon>Bacilli</taxon>
        <taxon>Bacillales</taxon>
        <taxon>Paenibacillaceae</taxon>
        <taxon>Paenibacillus</taxon>
    </lineage>
</organism>
<keyword evidence="2" id="KW-1185">Reference proteome</keyword>
<dbReference type="OrthoDB" id="1633927at2"/>
<protein>
    <submittedName>
        <fullName evidence="1">DUF2935 domain-containing protein</fullName>
    </submittedName>
</protein>
<dbReference type="InterPro" id="IPR021328">
    <property type="entry name" value="CotB-like"/>
</dbReference>
<sequence>MEEQAWFEHRFWLQILGDHSRFIHSALAPKEKRDVQLAEQFIQLFDQLLEQARSEQASLAEVTASAYRAAEQLKAFKLDLLDRLLLGKVTIAFTPTFLNHMVNELEEYMRILASLLEGKGVPVFPSLHHDLLWLPDASGHAATIAAELDPTEKNIIKKSEQFEKHFNQFYLKAIELAGYFRTMRDHYPAMSKFHTDVNLEMAVFMAFLQELEELEISNELLSRIDPLMPDHMFREECYYLLKLSQSGAAQQPDCDPAKPRLS</sequence>
<dbReference type="RefSeq" id="WP_119601605.1">
    <property type="nucleotide sequence ID" value="NZ_QXQA01000013.1"/>
</dbReference>
<dbReference type="Proteomes" id="UP000266482">
    <property type="component" value="Unassembled WGS sequence"/>
</dbReference>
<evidence type="ECO:0000313" key="1">
    <source>
        <dbReference type="EMBL" id="RIX50872.1"/>
    </source>
</evidence>
<dbReference type="Gene3D" id="1.20.1260.120">
    <property type="entry name" value="Protein of unknown function DUF2935"/>
    <property type="match status" value="1"/>
</dbReference>
<accession>A0A3A1UUL6</accession>
<reference evidence="1 2" key="1">
    <citation type="submission" date="2018-09" db="EMBL/GenBank/DDBJ databases">
        <title>Paenibacillus aracenensis nov. sp. isolated from a cave in southern Spain.</title>
        <authorList>
            <person name="Jurado V."/>
            <person name="Gutierrez-Patricio S."/>
            <person name="Gonzalez-Pimentel J.L."/>
            <person name="Miller A.Z."/>
            <person name="Laiz L."/>
            <person name="Saiz-Jimenez C."/>
        </authorList>
    </citation>
    <scope>NUCLEOTIDE SEQUENCE [LARGE SCALE GENOMIC DNA]</scope>
    <source>
        <strain evidence="1 2">DSM 22867</strain>
    </source>
</reference>
<dbReference type="AlphaFoldDB" id="A0A3A1UUL6"/>
<name>A0A3A1UUL6_9BACL</name>
<comment type="caution">
    <text evidence="1">The sequence shown here is derived from an EMBL/GenBank/DDBJ whole genome shotgun (WGS) entry which is preliminary data.</text>
</comment>
<gene>
    <name evidence="1" type="ORF">D3P08_19460</name>
</gene>
<proteinExistence type="predicted"/>